<dbReference type="PANTHER" id="PTHR23166:SF5">
    <property type="entry name" value="CTTNBP2 N-TERMINAL-LIKE PROTEIN"/>
    <property type="match status" value="1"/>
</dbReference>
<evidence type="ECO:0000313" key="6">
    <source>
        <dbReference type="Proteomes" id="UP001367676"/>
    </source>
</evidence>
<dbReference type="InterPro" id="IPR050719">
    <property type="entry name" value="Cortactin-Actin_Reg"/>
</dbReference>
<evidence type="ECO:0000256" key="2">
    <source>
        <dbReference type="SAM" id="Coils"/>
    </source>
</evidence>
<keyword evidence="6" id="KW-1185">Reference proteome</keyword>
<dbReference type="Pfam" id="PF09727">
    <property type="entry name" value="CortBP2"/>
    <property type="match status" value="1"/>
</dbReference>
<evidence type="ECO:0000313" key="5">
    <source>
        <dbReference type="EMBL" id="KAK7582567.1"/>
    </source>
</evidence>
<organism evidence="5 6">
    <name type="scientific">Parthenolecanium corni</name>
    <dbReference type="NCBI Taxonomy" id="536013"/>
    <lineage>
        <taxon>Eukaryota</taxon>
        <taxon>Metazoa</taxon>
        <taxon>Ecdysozoa</taxon>
        <taxon>Arthropoda</taxon>
        <taxon>Hexapoda</taxon>
        <taxon>Insecta</taxon>
        <taxon>Pterygota</taxon>
        <taxon>Neoptera</taxon>
        <taxon>Paraneoptera</taxon>
        <taxon>Hemiptera</taxon>
        <taxon>Sternorrhyncha</taxon>
        <taxon>Coccoidea</taxon>
        <taxon>Coccidae</taxon>
        <taxon>Parthenolecanium</taxon>
    </lineage>
</organism>
<protein>
    <recommendedName>
        <fullName evidence="4">Cortactin-binding protein-2 N-terminal domain-containing protein</fullName>
    </recommendedName>
</protein>
<name>A0AAN9Y1T9_9HEMI</name>
<dbReference type="PANTHER" id="PTHR23166">
    <property type="entry name" value="FILAMIN/GPBP-INTERACTING PROTEIN"/>
    <property type="match status" value="1"/>
</dbReference>
<comment type="caution">
    <text evidence="5">The sequence shown here is derived from an EMBL/GenBank/DDBJ whole genome shotgun (WGS) entry which is preliminary data.</text>
</comment>
<keyword evidence="1 2" id="KW-0175">Coiled coil</keyword>
<evidence type="ECO:0000259" key="4">
    <source>
        <dbReference type="Pfam" id="PF09727"/>
    </source>
</evidence>
<evidence type="ECO:0000256" key="1">
    <source>
        <dbReference type="ARBA" id="ARBA00023054"/>
    </source>
</evidence>
<reference evidence="5 6" key="1">
    <citation type="submission" date="2024-03" db="EMBL/GenBank/DDBJ databases">
        <title>Adaptation during the transition from Ophiocordyceps entomopathogen to insect associate is accompanied by gene loss and intensified selection.</title>
        <authorList>
            <person name="Ward C.M."/>
            <person name="Onetto C.A."/>
            <person name="Borneman A.R."/>
        </authorList>
    </citation>
    <scope>NUCLEOTIDE SEQUENCE [LARGE SCALE GENOMIC DNA]</scope>
    <source>
        <strain evidence="5">AWRI1</strain>
        <tissue evidence="5">Single Adult Female</tissue>
    </source>
</reference>
<dbReference type="AlphaFoldDB" id="A0AAN9Y1T9"/>
<gene>
    <name evidence="5" type="ORF">V9T40_014012</name>
</gene>
<feature type="compositionally biased region" description="Polar residues" evidence="3">
    <location>
        <begin position="10"/>
        <end position="23"/>
    </location>
</feature>
<dbReference type="EMBL" id="JBBCAQ010000033">
    <property type="protein sequence ID" value="KAK7582567.1"/>
    <property type="molecule type" value="Genomic_DNA"/>
</dbReference>
<feature type="region of interest" description="Disordered" evidence="3">
    <location>
        <begin position="380"/>
        <end position="406"/>
    </location>
</feature>
<proteinExistence type="predicted"/>
<evidence type="ECO:0000256" key="3">
    <source>
        <dbReference type="SAM" id="MobiDB-lite"/>
    </source>
</evidence>
<feature type="region of interest" description="Disordered" evidence="3">
    <location>
        <begin position="1"/>
        <end position="23"/>
    </location>
</feature>
<feature type="coiled-coil region" evidence="2">
    <location>
        <begin position="145"/>
        <end position="179"/>
    </location>
</feature>
<sequence length="520" mass="57528">MANAAECNMSRESPQKSQNPNNFETLDKATVNTLKRNPKIEFCKTDLLKLLTYLEGELQARDIVIATLKSEKLKQYLVQNRHVAQHDSNDPVAALQRDNFAVVDNSRDGADMCLYVNHQLNSLENLVIQQRRSQARVARVIKEAEIRHRNEIEVERQNREKYEKEYLKLNEVLEAEKNRHKQIVLFLLAERKKIIMKYVEERKRSEDLAQILAEEKGRVDAMAEGLEEESKKSLQMEAELEKQLAQFYVDTQQLRASLAKQEKKSNDLEMELDKSLKENLILRQQLAEIRSHYEKNVLQSSNAGSVSSVPQLPIGSDSLAPTNVNAVNTNLQCSIAKVIQPTATVSSVPVSGPLTGIARSVSPGKHSRFGLYAPVSPNSPVLNSSKPNDPVAASSQVAPASVQDRTLAPSATIRSATIANSPHPKLAASPIAKNLSGESSNVSTVVRKSIPLGRGVPPPVPPNKPIVPPKKDVILNRKLDPSASENADKNMQQKCIPLAGKDRPANAAEKHDDAVCFIAN</sequence>
<accession>A0AAN9Y1T9</accession>
<dbReference type="Proteomes" id="UP001367676">
    <property type="component" value="Unassembled WGS sequence"/>
</dbReference>
<feature type="coiled-coil region" evidence="2">
    <location>
        <begin position="223"/>
        <end position="278"/>
    </location>
</feature>
<feature type="domain" description="Cortactin-binding protein-2 N-terminal" evidence="4">
    <location>
        <begin position="42"/>
        <end position="149"/>
    </location>
</feature>
<dbReference type="InterPro" id="IPR019131">
    <property type="entry name" value="Cortactin-binding_p2_N"/>
</dbReference>
<feature type="compositionally biased region" description="Low complexity" evidence="3">
    <location>
        <begin position="380"/>
        <end position="403"/>
    </location>
</feature>